<dbReference type="AlphaFoldDB" id="E2BEI9"/>
<evidence type="ECO:0000256" key="11">
    <source>
        <dbReference type="ARBA" id="ARBA00037930"/>
    </source>
</evidence>
<dbReference type="Proteomes" id="UP000008237">
    <property type="component" value="Unassembled WGS sequence"/>
</dbReference>
<feature type="region of interest" description="Disordered" evidence="13">
    <location>
        <begin position="164"/>
        <end position="211"/>
    </location>
</feature>
<feature type="compositionally biased region" description="Acidic residues" evidence="13">
    <location>
        <begin position="188"/>
        <end position="201"/>
    </location>
</feature>
<evidence type="ECO:0000256" key="8">
    <source>
        <dbReference type="ARBA" id="ARBA00023015"/>
    </source>
</evidence>
<organism evidence="16">
    <name type="scientific">Harpegnathos saltator</name>
    <name type="common">Jerdon's jumping ant</name>
    <dbReference type="NCBI Taxonomy" id="610380"/>
    <lineage>
        <taxon>Eukaryota</taxon>
        <taxon>Metazoa</taxon>
        <taxon>Ecdysozoa</taxon>
        <taxon>Arthropoda</taxon>
        <taxon>Hexapoda</taxon>
        <taxon>Insecta</taxon>
        <taxon>Pterygota</taxon>
        <taxon>Neoptera</taxon>
        <taxon>Endopterygota</taxon>
        <taxon>Hymenoptera</taxon>
        <taxon>Apocrita</taxon>
        <taxon>Aculeata</taxon>
        <taxon>Formicoidea</taxon>
        <taxon>Formicidae</taxon>
        <taxon>Ponerinae</taxon>
        <taxon>Ponerini</taxon>
        <taxon>Harpegnathos</taxon>
    </lineage>
</organism>
<evidence type="ECO:0000256" key="13">
    <source>
        <dbReference type="SAM" id="MobiDB-lite"/>
    </source>
</evidence>
<dbReference type="OrthoDB" id="9984614at2759"/>
<dbReference type="Pfam" id="PF26014">
    <property type="entry name" value="SH3_AEBP2_C"/>
    <property type="match status" value="1"/>
</dbReference>
<dbReference type="InterPro" id="IPR059034">
    <property type="entry name" value="SH3_AEBP2_C"/>
</dbReference>
<protein>
    <submittedName>
        <fullName evidence="15">Zinc finger protein jing-like protein</fullName>
    </submittedName>
</protein>
<evidence type="ECO:0000256" key="7">
    <source>
        <dbReference type="ARBA" id="ARBA00022853"/>
    </source>
</evidence>
<evidence type="ECO:0000313" key="16">
    <source>
        <dbReference type="Proteomes" id="UP000008237"/>
    </source>
</evidence>
<dbReference type="Gene3D" id="3.30.160.60">
    <property type="entry name" value="Classic Zinc Finger"/>
    <property type="match status" value="2"/>
</dbReference>
<dbReference type="GO" id="GO:0035098">
    <property type="term" value="C:ESC/E(Z) complex"/>
    <property type="evidence" value="ECO:0007669"/>
    <property type="project" value="TreeGrafter"/>
</dbReference>
<feature type="compositionally biased region" description="Polar residues" evidence="13">
    <location>
        <begin position="32"/>
        <end position="42"/>
    </location>
</feature>
<sequence length="491" mass="54285">MSVLVAKSSSEFRRPPVVQRNKGGLAKYLGTVSANSRGTPTNDWEARTLTTTPPTTKKPPLVVVPRINGKLDKKLPKPLPSLPISNDVLKNLPSCKISSLRLPSDASLSTAKCSSPSSTAAPSLLGEAVPLDFKGCILSKPHVNENNNLTNACGSILGALRSQNGHDPISRLSSSENSKSEKTQIDEAPVDEDDVDEEEEDSRGSASKPLLSPILSAPTTIRFPARAPEKDRSADSGNCRWDKCEVSFESVSGLLEHLQSAHINTQTGVDNFVCQWQGCKVQGRTSCSRRWLERHVLSHGGNKPFRCIVDGCGCRFSSQTALERHVNGHFNQPETNSNNGRRSCENGGKLVRRNGKKLRYRRQPWSARVFDYFDSGVMERLQHRLLELETSRTQGRLAETPGNSMALTSQILMRRVEMDGKTKVLLRWYPQNIVPDEWVLESEVQSMKYVDIRNVAVSNPEEVSLALYPAISGHAPSTMRVKQRRKPVKNS</sequence>
<evidence type="ECO:0000256" key="2">
    <source>
        <dbReference type="ARBA" id="ARBA00022491"/>
    </source>
</evidence>
<name>E2BEI9_HARSA</name>
<keyword evidence="7" id="KW-0156">Chromatin regulator</keyword>
<dbReference type="GO" id="GO:0008270">
    <property type="term" value="F:zinc ion binding"/>
    <property type="evidence" value="ECO:0007669"/>
    <property type="project" value="UniProtKB-KW"/>
</dbReference>
<dbReference type="PROSITE" id="PS00028">
    <property type="entry name" value="ZINC_FINGER_C2H2_1"/>
    <property type="match status" value="2"/>
</dbReference>
<keyword evidence="3" id="KW-0479">Metal-binding</keyword>
<evidence type="ECO:0000256" key="9">
    <source>
        <dbReference type="ARBA" id="ARBA00023163"/>
    </source>
</evidence>
<keyword evidence="8" id="KW-0805">Transcription regulation</keyword>
<keyword evidence="5 12" id="KW-0863">Zinc-finger</keyword>
<feature type="region of interest" description="Disordered" evidence="13">
    <location>
        <begin position="32"/>
        <end position="60"/>
    </location>
</feature>
<evidence type="ECO:0000256" key="4">
    <source>
        <dbReference type="ARBA" id="ARBA00022737"/>
    </source>
</evidence>
<feature type="compositionally biased region" description="Low complexity" evidence="13">
    <location>
        <begin position="48"/>
        <end position="60"/>
    </location>
</feature>
<feature type="domain" description="C2H2-type" evidence="14">
    <location>
        <begin position="305"/>
        <end position="334"/>
    </location>
</feature>
<evidence type="ECO:0000256" key="12">
    <source>
        <dbReference type="PROSITE-ProRule" id="PRU00042"/>
    </source>
</evidence>
<dbReference type="InterPro" id="IPR036236">
    <property type="entry name" value="Znf_C2H2_sf"/>
</dbReference>
<feature type="region of interest" description="Disordered" evidence="13">
    <location>
        <begin position="329"/>
        <end position="348"/>
    </location>
</feature>
<comment type="similarity">
    <text evidence="11">Belongs to the AEBP2/jing C2H2-type zinc-finger family.</text>
</comment>
<keyword evidence="6" id="KW-0862">Zinc</keyword>
<proteinExistence type="inferred from homology"/>
<keyword evidence="9" id="KW-0804">Transcription</keyword>
<evidence type="ECO:0000259" key="14">
    <source>
        <dbReference type="PROSITE" id="PS50157"/>
    </source>
</evidence>
<dbReference type="PANTHER" id="PTHR46541:SF1">
    <property type="entry name" value="ZINC FINGER PROTEIN AEBP2"/>
    <property type="match status" value="1"/>
</dbReference>
<accession>E2BEI9</accession>
<dbReference type="SMART" id="SM00355">
    <property type="entry name" value="ZnF_C2H2"/>
    <property type="match status" value="3"/>
</dbReference>
<dbReference type="PANTHER" id="PTHR46541">
    <property type="entry name" value="ZINC FINGER PROTEIN AEBP2"/>
    <property type="match status" value="1"/>
</dbReference>
<dbReference type="InterPro" id="IPR052130">
    <property type="entry name" value="AEBP2/jing_C2H2-ZnF"/>
</dbReference>
<dbReference type="PROSITE" id="PS50157">
    <property type="entry name" value="ZINC_FINGER_C2H2_2"/>
    <property type="match status" value="1"/>
</dbReference>
<keyword evidence="2" id="KW-0678">Repressor</keyword>
<keyword evidence="10" id="KW-0539">Nucleus</keyword>
<evidence type="ECO:0000256" key="1">
    <source>
        <dbReference type="ARBA" id="ARBA00004123"/>
    </source>
</evidence>
<reference evidence="15 16" key="1">
    <citation type="journal article" date="2010" name="Science">
        <title>Genomic comparison of the ants Camponotus floridanus and Harpegnathos saltator.</title>
        <authorList>
            <person name="Bonasio R."/>
            <person name="Zhang G."/>
            <person name="Ye C."/>
            <person name="Mutti N.S."/>
            <person name="Fang X."/>
            <person name="Qin N."/>
            <person name="Donahue G."/>
            <person name="Yang P."/>
            <person name="Li Q."/>
            <person name="Li C."/>
            <person name="Zhang P."/>
            <person name="Huang Z."/>
            <person name="Berger S.L."/>
            <person name="Reinberg D."/>
            <person name="Wang J."/>
            <person name="Liebig J."/>
        </authorList>
    </citation>
    <scope>NUCLEOTIDE SEQUENCE [LARGE SCALE GENOMIC DNA]</scope>
    <source>
        <strain evidence="15 16">R22 G/1</strain>
    </source>
</reference>
<keyword evidence="16" id="KW-1185">Reference proteome</keyword>
<dbReference type="InParanoid" id="E2BEI9"/>
<feature type="compositionally biased region" description="Polar residues" evidence="13">
    <location>
        <begin position="329"/>
        <end position="341"/>
    </location>
</feature>
<dbReference type="InterPro" id="IPR013087">
    <property type="entry name" value="Znf_C2H2_type"/>
</dbReference>
<evidence type="ECO:0000256" key="5">
    <source>
        <dbReference type="ARBA" id="ARBA00022771"/>
    </source>
</evidence>
<evidence type="ECO:0000256" key="6">
    <source>
        <dbReference type="ARBA" id="ARBA00022833"/>
    </source>
</evidence>
<keyword evidence="4" id="KW-0677">Repeat</keyword>
<evidence type="ECO:0000256" key="3">
    <source>
        <dbReference type="ARBA" id="ARBA00022723"/>
    </source>
</evidence>
<evidence type="ECO:0000256" key="10">
    <source>
        <dbReference type="ARBA" id="ARBA00023242"/>
    </source>
</evidence>
<gene>
    <name evidence="15" type="ORF">EAI_08499</name>
</gene>
<dbReference type="GO" id="GO:0006325">
    <property type="term" value="P:chromatin organization"/>
    <property type="evidence" value="ECO:0007669"/>
    <property type="project" value="UniProtKB-KW"/>
</dbReference>
<dbReference type="EMBL" id="GL447817">
    <property type="protein sequence ID" value="EFN85879.1"/>
    <property type="molecule type" value="Genomic_DNA"/>
</dbReference>
<dbReference type="STRING" id="610380.E2BEI9"/>
<dbReference type="GO" id="GO:0006357">
    <property type="term" value="P:regulation of transcription by RNA polymerase II"/>
    <property type="evidence" value="ECO:0007669"/>
    <property type="project" value="TreeGrafter"/>
</dbReference>
<comment type="subcellular location">
    <subcellularLocation>
        <location evidence="1">Nucleus</location>
    </subcellularLocation>
</comment>
<evidence type="ECO:0000313" key="15">
    <source>
        <dbReference type="EMBL" id="EFN85879.1"/>
    </source>
</evidence>
<dbReference type="SUPFAM" id="SSF57667">
    <property type="entry name" value="beta-beta-alpha zinc fingers"/>
    <property type="match status" value="2"/>
</dbReference>